<dbReference type="RefSeq" id="WP_091276162.1">
    <property type="nucleotide sequence ID" value="NZ_FAOZ01000007.1"/>
</dbReference>
<dbReference type="CDD" id="cd03789">
    <property type="entry name" value="GT9_LPS_heptosyltransferase"/>
    <property type="match status" value="1"/>
</dbReference>
<dbReference type="GO" id="GO:0009244">
    <property type="term" value="P:lipopolysaccharide core region biosynthetic process"/>
    <property type="evidence" value="ECO:0007669"/>
    <property type="project" value="TreeGrafter"/>
</dbReference>
<dbReference type="AlphaFoldDB" id="A0A0S4QLB7"/>
<dbReference type="InterPro" id="IPR002201">
    <property type="entry name" value="Glyco_trans_9"/>
</dbReference>
<dbReference type="InterPro" id="IPR051199">
    <property type="entry name" value="LPS_LOS_Heptosyltrfase"/>
</dbReference>
<protein>
    <submittedName>
        <fullName evidence="3">ADP-heptose:LPS heptosyltransferase</fullName>
    </submittedName>
</protein>
<dbReference type="PANTHER" id="PTHR30160:SF1">
    <property type="entry name" value="LIPOPOLYSACCHARIDE 1,2-N-ACETYLGLUCOSAMINETRANSFERASE-RELATED"/>
    <property type="match status" value="1"/>
</dbReference>
<keyword evidence="1" id="KW-0328">Glycosyltransferase</keyword>
<dbReference type="GO" id="GO:0008713">
    <property type="term" value="F:ADP-heptose-lipopolysaccharide heptosyltransferase activity"/>
    <property type="evidence" value="ECO:0007669"/>
    <property type="project" value="TreeGrafter"/>
</dbReference>
<dbReference type="Gene3D" id="3.40.50.2000">
    <property type="entry name" value="Glycogen Phosphorylase B"/>
    <property type="match status" value="2"/>
</dbReference>
<dbReference type="GO" id="GO:0005829">
    <property type="term" value="C:cytosol"/>
    <property type="evidence" value="ECO:0007669"/>
    <property type="project" value="TreeGrafter"/>
</dbReference>
<reference evidence="4" key="1">
    <citation type="submission" date="2015-11" db="EMBL/GenBank/DDBJ databases">
        <authorList>
            <person name="Varghese N."/>
        </authorList>
    </citation>
    <scope>NUCLEOTIDE SEQUENCE [LARGE SCALE GENOMIC DNA]</scope>
    <source>
        <strain evidence="4">DSM 45899</strain>
    </source>
</reference>
<accession>A0A0S4QLB7</accession>
<dbReference type="Pfam" id="PF01075">
    <property type="entry name" value="Glyco_transf_9"/>
    <property type="match status" value="1"/>
</dbReference>
<evidence type="ECO:0000256" key="2">
    <source>
        <dbReference type="ARBA" id="ARBA00022679"/>
    </source>
</evidence>
<keyword evidence="4" id="KW-1185">Reference proteome</keyword>
<sequence length="388" mass="41619">MSNPDVGRAPSRVEDVHGIVVLRASGLGDFVLALPALEALRAAYPTARLVYLGLPWHTQLLRDRPGPWDEADVVPAWPGVTSRATAHPHTGDGQRKAFVQRHRAACYDLAVQLHGGGAYSTPLLDSLGARITVGGRDIGAPRLDRSLPFRHLQHETLRALEIVGLVGADPVDLLPSLSVLPSDHCEVADELADLRGARPLVALHPGAGDPRRRWPVDRFAAVADELAREGARVLVVGGREDSVLAMRLLAHARSQPSDLTGRLSLPGLVGLLSEVDLMIGNDSGPRHLAAAVGTPTVGIFWCGNVVNAAPLVRARHRVATSFQTTCPDCGAGQTRGRCSHDPSFVAEVPVNEVLDEARNLLIRDWEEASDHPFVVPDRPGDARREQPG</sequence>
<gene>
    <name evidence="3" type="ORF">Ga0074812_107121</name>
</gene>
<evidence type="ECO:0000256" key="1">
    <source>
        <dbReference type="ARBA" id="ARBA00022676"/>
    </source>
</evidence>
<dbReference type="EMBL" id="FAOZ01000007">
    <property type="protein sequence ID" value="CUU56237.1"/>
    <property type="molecule type" value="Genomic_DNA"/>
</dbReference>
<name>A0A0S4QLB7_9ACTN</name>
<proteinExistence type="predicted"/>
<evidence type="ECO:0000313" key="3">
    <source>
        <dbReference type="EMBL" id="CUU56237.1"/>
    </source>
</evidence>
<dbReference type="SUPFAM" id="SSF53756">
    <property type="entry name" value="UDP-Glycosyltransferase/glycogen phosphorylase"/>
    <property type="match status" value="1"/>
</dbReference>
<keyword evidence="2 3" id="KW-0808">Transferase</keyword>
<organism evidence="3 4">
    <name type="scientific">Parafrankia irregularis</name>
    <dbReference type="NCBI Taxonomy" id="795642"/>
    <lineage>
        <taxon>Bacteria</taxon>
        <taxon>Bacillati</taxon>
        <taxon>Actinomycetota</taxon>
        <taxon>Actinomycetes</taxon>
        <taxon>Frankiales</taxon>
        <taxon>Frankiaceae</taxon>
        <taxon>Parafrankia</taxon>
    </lineage>
</organism>
<dbReference type="PANTHER" id="PTHR30160">
    <property type="entry name" value="TETRAACYLDISACCHARIDE 4'-KINASE-RELATED"/>
    <property type="match status" value="1"/>
</dbReference>
<dbReference type="Proteomes" id="UP000198802">
    <property type="component" value="Unassembled WGS sequence"/>
</dbReference>
<evidence type="ECO:0000313" key="4">
    <source>
        <dbReference type="Proteomes" id="UP000198802"/>
    </source>
</evidence>